<gene>
    <name evidence="1" type="ORF">VCHENC02_3992B</name>
</gene>
<protein>
    <submittedName>
        <fullName evidence="1">Uncharacterized protein</fullName>
    </submittedName>
</protein>
<accession>A0A454CV58</accession>
<reference evidence="1 2" key="1">
    <citation type="submission" date="2012-10" db="EMBL/GenBank/DDBJ databases">
        <title>Genome sequence of Vibrio Cholerae HENC-02.</title>
        <authorList>
            <person name="Eppinger M."/>
            <person name="Hasan N.A."/>
            <person name="Sengamalay N."/>
            <person name="Hine E."/>
            <person name="Su Q."/>
            <person name="Daugherty S.C."/>
            <person name="Young S."/>
            <person name="Sadzewicz L."/>
            <person name="Tallon L."/>
            <person name="Cebula T.A."/>
            <person name="Ravel J."/>
            <person name="Colwell R.R."/>
        </authorList>
    </citation>
    <scope>NUCLEOTIDE SEQUENCE [LARGE SCALE GENOMIC DNA]</scope>
    <source>
        <strain evidence="1 2">HENC-02</strain>
    </source>
</reference>
<proteinExistence type="predicted"/>
<sequence>QDRYRSCPR</sequence>
<dbReference type="Proteomes" id="UP000008367">
    <property type="component" value="Unassembled WGS sequence"/>
</dbReference>
<name>A0A454CV58_VIBHA</name>
<feature type="non-terminal residue" evidence="1">
    <location>
        <position position="1"/>
    </location>
</feature>
<evidence type="ECO:0000313" key="2">
    <source>
        <dbReference type="Proteomes" id="UP000008367"/>
    </source>
</evidence>
<dbReference type="EMBL" id="AJSR01001712">
    <property type="protein sequence ID" value="EKM30270.1"/>
    <property type="molecule type" value="Genomic_DNA"/>
</dbReference>
<evidence type="ECO:0000313" key="1">
    <source>
        <dbReference type="EMBL" id="EKM30270.1"/>
    </source>
</evidence>
<comment type="caution">
    <text evidence="1">The sequence shown here is derived from an EMBL/GenBank/DDBJ whole genome shotgun (WGS) entry which is preliminary data.</text>
</comment>
<organism evidence="1 2">
    <name type="scientific">Vibrio harveyi</name>
    <name type="common">Beneckea harveyi</name>
    <dbReference type="NCBI Taxonomy" id="669"/>
    <lineage>
        <taxon>Bacteria</taxon>
        <taxon>Pseudomonadati</taxon>
        <taxon>Pseudomonadota</taxon>
        <taxon>Gammaproteobacteria</taxon>
        <taxon>Vibrionales</taxon>
        <taxon>Vibrionaceae</taxon>
        <taxon>Vibrio</taxon>
    </lineage>
</organism>